<keyword evidence="5" id="KW-1185">Reference proteome</keyword>
<dbReference type="Gene3D" id="1.20.1170.10">
    <property type="match status" value="1"/>
</dbReference>
<sequence>MKRTKKMMISSAIATAVLATTVIPVNVLATEQKTTMSTESITENYLGPEGLKQAMTDTASNALVMDAYALTILKQQDLFFKNIESLDISDLTTSLSNHQTIARNNASYWLDTLKPNLIQVNENIIGYNTKFQNYYDTLVSLAMANDKETLNFGLELLHSEIEENKAEVDALISDLTNFKKALFTDVQSFRSDSDAITSQLSGNNALIPQLKNQISAYNDAINTDIGIIAGGAVGEIVGVALFAGGVILFPTAPYLGGGLMVAGVAVVGGSTAAIVIASNDLEDKQKALKEATSTLTQLETEVVVLETLNNQVNYFVETIDLAIDSLQNISDQWNTLGSKYNTLIDTVEDTSGDLGIFVIPQLNTAKDDWADIKQYAETLYQDLNYSENVIE</sequence>
<dbReference type="SUPFAM" id="SSF58100">
    <property type="entry name" value="Bacterial hemolysins"/>
    <property type="match status" value="1"/>
</dbReference>
<proteinExistence type="predicted"/>
<dbReference type="RefSeq" id="WP_336586645.1">
    <property type="nucleotide sequence ID" value="NZ_JBBAXC010000006.1"/>
</dbReference>
<protein>
    <submittedName>
        <fullName evidence="4">HBL/NHE enterotoxin family protein</fullName>
    </submittedName>
</protein>
<evidence type="ECO:0000256" key="3">
    <source>
        <dbReference type="SAM" id="SignalP"/>
    </source>
</evidence>
<evidence type="ECO:0000313" key="5">
    <source>
        <dbReference type="Proteomes" id="UP001312865"/>
    </source>
</evidence>
<accession>A0ABU8HDS5</accession>
<dbReference type="Proteomes" id="UP001312865">
    <property type="component" value="Unassembled WGS sequence"/>
</dbReference>
<organism evidence="4 5">
    <name type="scientific">Bacillus spongiae</name>
    <dbReference type="NCBI Taxonomy" id="2683610"/>
    <lineage>
        <taxon>Bacteria</taxon>
        <taxon>Bacillati</taxon>
        <taxon>Bacillota</taxon>
        <taxon>Bacilli</taxon>
        <taxon>Bacillales</taxon>
        <taxon>Bacillaceae</taxon>
        <taxon>Bacillus</taxon>
    </lineage>
</organism>
<dbReference type="PANTHER" id="PTHR38443">
    <property type="match status" value="1"/>
</dbReference>
<feature type="coiled-coil region" evidence="1">
    <location>
        <begin position="281"/>
        <end position="308"/>
    </location>
</feature>
<reference evidence="4 5" key="1">
    <citation type="journal article" date="2018" name="J. Microbiol.">
        <title>Bacillus spongiae sp. nov., isolated from sponge of Jeju Island.</title>
        <authorList>
            <person name="Lee G.E."/>
            <person name="Im W.T."/>
            <person name="Park J.S."/>
        </authorList>
    </citation>
    <scope>NUCLEOTIDE SEQUENCE [LARGE SCALE GENOMIC DNA]</scope>
    <source>
        <strain evidence="4 5">135PIL107-10</strain>
    </source>
</reference>
<evidence type="ECO:0000256" key="2">
    <source>
        <dbReference type="SAM" id="Phobius"/>
    </source>
</evidence>
<keyword evidence="2" id="KW-1133">Transmembrane helix</keyword>
<feature type="signal peptide" evidence="3">
    <location>
        <begin position="1"/>
        <end position="29"/>
    </location>
</feature>
<dbReference type="PANTHER" id="PTHR38443:SF2">
    <property type="entry name" value="NON-HEMOLYTIC ENTEROTOXIN LYTIC COMPONENT L1"/>
    <property type="match status" value="1"/>
</dbReference>
<evidence type="ECO:0000313" key="4">
    <source>
        <dbReference type="EMBL" id="MEI5907208.1"/>
    </source>
</evidence>
<gene>
    <name evidence="4" type="ORF">WAK64_09075</name>
</gene>
<keyword evidence="3" id="KW-0732">Signal</keyword>
<keyword evidence="1" id="KW-0175">Coiled coil</keyword>
<comment type="caution">
    <text evidence="4">The sequence shown here is derived from an EMBL/GenBank/DDBJ whole genome shotgun (WGS) entry which is preliminary data.</text>
</comment>
<feature type="transmembrane region" description="Helical" evidence="2">
    <location>
        <begin position="256"/>
        <end position="277"/>
    </location>
</feature>
<feature type="chain" id="PRO_5047496213" evidence="3">
    <location>
        <begin position="30"/>
        <end position="391"/>
    </location>
</feature>
<dbReference type="EMBL" id="JBBAXC010000006">
    <property type="protein sequence ID" value="MEI5907208.1"/>
    <property type="molecule type" value="Genomic_DNA"/>
</dbReference>
<dbReference type="InterPro" id="IPR008414">
    <property type="entry name" value="HBL"/>
</dbReference>
<name>A0ABU8HDS5_9BACI</name>
<dbReference type="Pfam" id="PF05791">
    <property type="entry name" value="Bacillus_HBL"/>
    <property type="match status" value="1"/>
</dbReference>
<keyword evidence="2" id="KW-0472">Membrane</keyword>
<dbReference type="InterPro" id="IPR052785">
    <property type="entry name" value="Enterotoxin_cmpnt"/>
</dbReference>
<keyword evidence="2" id="KW-0812">Transmembrane</keyword>
<feature type="transmembrane region" description="Helical" evidence="2">
    <location>
        <begin position="225"/>
        <end position="249"/>
    </location>
</feature>
<evidence type="ECO:0000256" key="1">
    <source>
        <dbReference type="SAM" id="Coils"/>
    </source>
</evidence>
<dbReference type="CDD" id="cd22653">
    <property type="entry name" value="ClyA_HblB-like"/>
    <property type="match status" value="1"/>
</dbReference>